<dbReference type="EMBL" id="CASHTH010002603">
    <property type="protein sequence ID" value="CAI8032478.1"/>
    <property type="molecule type" value="Genomic_DNA"/>
</dbReference>
<dbReference type="InterPro" id="IPR003593">
    <property type="entry name" value="AAA+_ATPase"/>
</dbReference>
<dbReference type="PANTHER" id="PTHR32472">
    <property type="entry name" value="DNA REPAIR PROTEIN RADA"/>
    <property type="match status" value="1"/>
</dbReference>
<evidence type="ECO:0000256" key="2">
    <source>
        <dbReference type="ARBA" id="ARBA00022741"/>
    </source>
</evidence>
<keyword evidence="2" id="KW-0547">Nucleotide-binding</keyword>
<evidence type="ECO:0000256" key="8">
    <source>
        <dbReference type="ARBA" id="ARBA00023125"/>
    </source>
</evidence>
<proteinExistence type="inferred from homology"/>
<protein>
    <submittedName>
        <fullName evidence="12">DNA repair protein RadA</fullName>
    </submittedName>
</protein>
<dbReference type="SMART" id="SM00382">
    <property type="entry name" value="AAA"/>
    <property type="match status" value="1"/>
</dbReference>
<keyword evidence="3" id="KW-0227">DNA damage</keyword>
<evidence type="ECO:0000259" key="11">
    <source>
        <dbReference type="PROSITE" id="PS50162"/>
    </source>
</evidence>
<dbReference type="FunFam" id="3.40.50.300:FF:000050">
    <property type="entry name" value="DNA repair protein RadA"/>
    <property type="match status" value="1"/>
</dbReference>
<dbReference type="GO" id="GO:0003684">
    <property type="term" value="F:damaged DNA binding"/>
    <property type="evidence" value="ECO:0007669"/>
    <property type="project" value="InterPro"/>
</dbReference>
<evidence type="ECO:0000313" key="12">
    <source>
        <dbReference type="EMBL" id="CAI8032478.1"/>
    </source>
</evidence>
<evidence type="ECO:0000313" key="13">
    <source>
        <dbReference type="Proteomes" id="UP001174909"/>
    </source>
</evidence>
<dbReference type="PROSITE" id="PS50162">
    <property type="entry name" value="RECA_2"/>
    <property type="match status" value="1"/>
</dbReference>
<dbReference type="InterPro" id="IPR041166">
    <property type="entry name" value="Rubredoxin_2"/>
</dbReference>
<dbReference type="Pfam" id="PF18073">
    <property type="entry name" value="Zn_ribbon_LapB"/>
    <property type="match status" value="1"/>
</dbReference>
<dbReference type="Gene3D" id="3.40.50.300">
    <property type="entry name" value="P-loop containing nucleotide triphosphate hydrolases"/>
    <property type="match status" value="1"/>
</dbReference>
<dbReference type="InterPro" id="IPR004504">
    <property type="entry name" value="DNA_repair_RadA"/>
</dbReference>
<dbReference type="CDD" id="cd01121">
    <property type="entry name" value="RadA_SMS_N"/>
    <property type="match status" value="1"/>
</dbReference>
<keyword evidence="9" id="KW-0234">DNA repair</keyword>
<feature type="domain" description="RecA family profile 1" evidence="11">
    <location>
        <begin position="67"/>
        <end position="216"/>
    </location>
</feature>
<dbReference type="SUPFAM" id="SSF54211">
    <property type="entry name" value="Ribosomal protein S5 domain 2-like"/>
    <property type="match status" value="1"/>
</dbReference>
<name>A0AA35SNQ8_GEOBA</name>
<accession>A0AA35SNQ8</accession>
<evidence type="ECO:0000256" key="9">
    <source>
        <dbReference type="ARBA" id="ARBA00023204"/>
    </source>
</evidence>
<gene>
    <name evidence="12" type="ORF">GBAR_LOCUS18359</name>
</gene>
<evidence type="ECO:0000256" key="10">
    <source>
        <dbReference type="SAM" id="MobiDB-lite"/>
    </source>
</evidence>
<dbReference type="GO" id="GO:0005829">
    <property type="term" value="C:cytosol"/>
    <property type="evidence" value="ECO:0007669"/>
    <property type="project" value="TreeGrafter"/>
</dbReference>
<dbReference type="InterPro" id="IPR027417">
    <property type="entry name" value="P-loop_NTPase"/>
</dbReference>
<dbReference type="SUPFAM" id="SSF52540">
    <property type="entry name" value="P-loop containing nucleoside triphosphate hydrolases"/>
    <property type="match status" value="1"/>
</dbReference>
<keyword evidence="6" id="KW-0067">ATP-binding</keyword>
<dbReference type="PRINTS" id="PR01874">
    <property type="entry name" value="DNAREPAIRADA"/>
</dbReference>
<keyword evidence="13" id="KW-1185">Reference proteome</keyword>
<dbReference type="PANTHER" id="PTHR32472:SF10">
    <property type="entry name" value="DNA REPAIR PROTEIN RADA-LIKE PROTEIN"/>
    <property type="match status" value="1"/>
</dbReference>
<evidence type="ECO:0000256" key="7">
    <source>
        <dbReference type="ARBA" id="ARBA00023016"/>
    </source>
</evidence>
<feature type="compositionally biased region" description="Low complexity" evidence="10">
    <location>
        <begin position="399"/>
        <end position="410"/>
    </location>
</feature>
<organism evidence="12 13">
    <name type="scientific">Geodia barretti</name>
    <name type="common">Barrett's horny sponge</name>
    <dbReference type="NCBI Taxonomy" id="519541"/>
    <lineage>
        <taxon>Eukaryota</taxon>
        <taxon>Metazoa</taxon>
        <taxon>Porifera</taxon>
        <taxon>Demospongiae</taxon>
        <taxon>Heteroscleromorpha</taxon>
        <taxon>Tetractinellida</taxon>
        <taxon>Astrophorina</taxon>
        <taxon>Geodiidae</taxon>
        <taxon>Geodia</taxon>
    </lineage>
</organism>
<dbReference type="NCBIfam" id="TIGR00416">
    <property type="entry name" value="sms"/>
    <property type="match status" value="1"/>
</dbReference>
<dbReference type="GO" id="GO:0000725">
    <property type="term" value="P:recombinational repair"/>
    <property type="evidence" value="ECO:0007669"/>
    <property type="project" value="TreeGrafter"/>
</dbReference>
<evidence type="ECO:0000256" key="4">
    <source>
        <dbReference type="ARBA" id="ARBA00022771"/>
    </source>
</evidence>
<dbReference type="GO" id="GO:0016787">
    <property type="term" value="F:hydrolase activity"/>
    <property type="evidence" value="ECO:0007669"/>
    <property type="project" value="UniProtKB-KW"/>
</dbReference>
<dbReference type="Proteomes" id="UP001174909">
    <property type="component" value="Unassembled WGS sequence"/>
</dbReference>
<dbReference type="InterPro" id="IPR020588">
    <property type="entry name" value="RecA_ATP-bd"/>
</dbReference>
<feature type="region of interest" description="Disordered" evidence="10">
    <location>
        <begin position="427"/>
        <end position="453"/>
    </location>
</feature>
<dbReference type="AlphaFoldDB" id="A0AA35SNQ8"/>
<sequence length="522" mass="54340">MKELRTLFVCQACGAQARKWFGQCPDCGAWNSLVEEAAPAVAGVAAGRVPLAGSATAQRYDQVETADAERQASGIGELDRVLGGGIVPGSAVLLGGEPGIGKSTLLLQMAAAVARTLGPVLYASGEESVQQLKMRGDRLGLGAPPLYLLAETCLERIVEEAERVKPVVLIVDSIQTVFSLKLQSAPGSIGQVRTAAADLLFIAKGRNLPIFLVGHVTKDGSLAGPKVLEHVVDTVLYFEGERHHSHRVIRAVKNRFGAVSELGVFDMTGSGLRGVPNPSQLFLAERVANAPGSAVLCSVEGSRPILVEVQALVSGGAYGTARRTASGLDHNRLSLLLAVLEKRAGLSLAGEDVFLNMAGGLTVNEPGGRPGGDCGRGFQPAQSAGAVRYRRVRRGRPLGRGARCGTRGPAAPGGGAARIHALRHAGQQLRAGGRRRGLRAGGGRHRRGGAGGVARLDAPSVSLVAHRLLADSGDQRLYHCARLPVSGVRPGGSQRQYSPPLRPRLVTPDSADDEGARPCGGS</sequence>
<dbReference type="GO" id="GO:0140664">
    <property type="term" value="F:ATP-dependent DNA damage sensor activity"/>
    <property type="evidence" value="ECO:0007669"/>
    <property type="project" value="InterPro"/>
</dbReference>
<keyword evidence="8" id="KW-0238">DNA-binding</keyword>
<dbReference type="GO" id="GO:0005524">
    <property type="term" value="F:ATP binding"/>
    <property type="evidence" value="ECO:0007669"/>
    <property type="project" value="UniProtKB-KW"/>
</dbReference>
<keyword evidence="5" id="KW-0378">Hydrolase</keyword>
<evidence type="ECO:0000256" key="5">
    <source>
        <dbReference type="ARBA" id="ARBA00022801"/>
    </source>
</evidence>
<feature type="compositionally biased region" description="Basic residues" evidence="10">
    <location>
        <begin position="432"/>
        <end position="448"/>
    </location>
</feature>
<dbReference type="InterPro" id="IPR020568">
    <property type="entry name" value="Ribosomal_Su5_D2-typ_SF"/>
</dbReference>
<evidence type="ECO:0000256" key="1">
    <source>
        <dbReference type="ARBA" id="ARBA00022723"/>
    </source>
</evidence>
<evidence type="ECO:0000256" key="6">
    <source>
        <dbReference type="ARBA" id="ARBA00022840"/>
    </source>
</evidence>
<dbReference type="Pfam" id="PF13481">
    <property type="entry name" value="AAA_25"/>
    <property type="match status" value="1"/>
</dbReference>
<keyword evidence="7" id="KW-0346">Stress response</keyword>
<comment type="caution">
    <text evidence="12">The sequence shown here is derived from an EMBL/GenBank/DDBJ whole genome shotgun (WGS) entry which is preliminary data.</text>
</comment>
<reference evidence="12" key="1">
    <citation type="submission" date="2023-03" db="EMBL/GenBank/DDBJ databases">
        <authorList>
            <person name="Steffen K."/>
            <person name="Cardenas P."/>
        </authorList>
    </citation>
    <scope>NUCLEOTIDE SEQUENCE</scope>
</reference>
<feature type="region of interest" description="Disordered" evidence="10">
    <location>
        <begin position="485"/>
        <end position="522"/>
    </location>
</feature>
<keyword evidence="1" id="KW-0479">Metal-binding</keyword>
<feature type="region of interest" description="Disordered" evidence="10">
    <location>
        <begin position="397"/>
        <end position="416"/>
    </location>
</feature>
<evidence type="ECO:0000256" key="3">
    <source>
        <dbReference type="ARBA" id="ARBA00022763"/>
    </source>
</evidence>
<dbReference type="HAMAP" id="MF_01498">
    <property type="entry name" value="RadA_bact"/>
    <property type="match status" value="1"/>
</dbReference>
<keyword evidence="4" id="KW-0862">Zinc</keyword>
<dbReference type="GO" id="GO:0008270">
    <property type="term" value="F:zinc ion binding"/>
    <property type="evidence" value="ECO:0007669"/>
    <property type="project" value="UniProtKB-KW"/>
</dbReference>
<keyword evidence="4" id="KW-0863">Zinc-finger</keyword>